<evidence type="ECO:0000256" key="3">
    <source>
        <dbReference type="ARBA" id="ARBA00022840"/>
    </source>
</evidence>
<evidence type="ECO:0000313" key="6">
    <source>
        <dbReference type="Proteomes" id="UP000018211"/>
    </source>
</evidence>
<accession>A0AAV2VZ54</accession>
<evidence type="ECO:0000259" key="4">
    <source>
        <dbReference type="Pfam" id="PF01923"/>
    </source>
</evidence>
<sequence>MKPVSRDWDEFCYPFIYEDNPTCDFEIAADDLCCRIGLLLTMGIQPLTEDILQRLQPNVYHLNGSVRGKLAIDESQLSELKADYHKLRDLLDGGFKGFVLPGGTAVSAELHLARCQAKKVVRALVAVEHNGKRSPASILFRYANLMANTFYALAAFENKVANIEETEFVSKSY</sequence>
<feature type="domain" description="Cobalamin adenosyltransferase-like" evidence="4">
    <location>
        <begin position="28"/>
        <end position="155"/>
    </location>
</feature>
<dbReference type="Proteomes" id="UP000018211">
    <property type="component" value="Unassembled WGS sequence"/>
</dbReference>
<dbReference type="Gene3D" id="1.20.1200.10">
    <property type="entry name" value="Cobalamin adenosyltransferase-like"/>
    <property type="match status" value="1"/>
</dbReference>
<comment type="caution">
    <text evidence="5">The sequence shown here is derived from an EMBL/GenBank/DDBJ whole genome shotgun (WGS) entry which is preliminary data.</text>
</comment>
<dbReference type="InterPro" id="IPR016030">
    <property type="entry name" value="CblAdoTrfase-like"/>
</dbReference>
<gene>
    <name evidence="5" type="ORF">VIBNISOn1_920012</name>
</gene>
<dbReference type="EMBL" id="CAOF01000189">
    <property type="protein sequence ID" value="CCO49877.1"/>
    <property type="molecule type" value="Genomic_DNA"/>
</dbReference>
<evidence type="ECO:0000256" key="1">
    <source>
        <dbReference type="ARBA" id="ARBA00022679"/>
    </source>
</evidence>
<dbReference type="InterPro" id="IPR036451">
    <property type="entry name" value="CblAdoTrfase-like_sf"/>
</dbReference>
<reference evidence="5 6" key="1">
    <citation type="journal article" date="2013" name="ISME J.">
        <title>Comparative genomics of pathogenic lineages of Vibrio nigripulchritudo identifies virulence-associated traits.</title>
        <authorList>
            <person name="Goudenege D."/>
            <person name="Labreuche Y."/>
            <person name="Krin E."/>
            <person name="Ansquer D."/>
            <person name="Mangenot S."/>
            <person name="Calteau A."/>
            <person name="Medigue C."/>
            <person name="Mazel D."/>
            <person name="Polz M.F."/>
            <person name="Le Roux F."/>
        </authorList>
    </citation>
    <scope>NUCLEOTIDE SEQUENCE [LARGE SCALE GENOMIC DNA]</scope>
    <source>
        <strain evidence="5 6">SOn1</strain>
    </source>
</reference>
<dbReference type="GO" id="GO:0005524">
    <property type="term" value="F:ATP binding"/>
    <property type="evidence" value="ECO:0007669"/>
    <property type="project" value="UniProtKB-KW"/>
</dbReference>
<dbReference type="Pfam" id="PF01923">
    <property type="entry name" value="Cob_adeno_trans"/>
    <property type="match status" value="1"/>
</dbReference>
<dbReference type="RefSeq" id="WP_022613883.1">
    <property type="nucleotide sequence ID" value="NZ_LK391965.1"/>
</dbReference>
<keyword evidence="3" id="KW-0067">ATP-binding</keyword>
<dbReference type="SUPFAM" id="SSF89028">
    <property type="entry name" value="Cobalamin adenosyltransferase-like"/>
    <property type="match status" value="1"/>
</dbReference>
<proteinExistence type="predicted"/>
<protein>
    <submittedName>
        <fullName evidence="5">Adenosylcobalamin biosynthesis,ATP:cob(I)alamin adenosyltransferase, PduO-type</fullName>
    </submittedName>
</protein>
<keyword evidence="2" id="KW-0547">Nucleotide-binding</keyword>
<organism evidence="5 6">
    <name type="scientific">Vibrio nigripulchritudo SOn1</name>
    <dbReference type="NCBI Taxonomy" id="1238450"/>
    <lineage>
        <taxon>Bacteria</taxon>
        <taxon>Pseudomonadati</taxon>
        <taxon>Pseudomonadota</taxon>
        <taxon>Gammaproteobacteria</taxon>
        <taxon>Vibrionales</taxon>
        <taxon>Vibrionaceae</taxon>
        <taxon>Vibrio</taxon>
    </lineage>
</organism>
<name>A0AAV2VZ54_9VIBR</name>
<evidence type="ECO:0000256" key="2">
    <source>
        <dbReference type="ARBA" id="ARBA00022741"/>
    </source>
</evidence>
<dbReference type="AlphaFoldDB" id="A0AAV2VZ54"/>
<evidence type="ECO:0000313" key="5">
    <source>
        <dbReference type="EMBL" id="CCO49877.1"/>
    </source>
</evidence>
<dbReference type="GO" id="GO:0016740">
    <property type="term" value="F:transferase activity"/>
    <property type="evidence" value="ECO:0007669"/>
    <property type="project" value="UniProtKB-KW"/>
</dbReference>
<keyword evidence="1" id="KW-0808">Transferase</keyword>